<reference evidence="1" key="2">
    <citation type="submission" date="2020-11" db="EMBL/GenBank/DDBJ databases">
        <authorList>
            <person name="McCartney M.A."/>
            <person name="Auch B."/>
            <person name="Kono T."/>
            <person name="Mallez S."/>
            <person name="Becker A."/>
            <person name="Gohl D.M."/>
            <person name="Silverstein K.A.T."/>
            <person name="Koren S."/>
            <person name="Bechman K.B."/>
            <person name="Herman A."/>
            <person name="Abrahante J.E."/>
            <person name="Garbe J."/>
        </authorList>
    </citation>
    <scope>NUCLEOTIDE SEQUENCE</scope>
    <source>
        <strain evidence="1">Duluth1</strain>
        <tissue evidence="1">Whole animal</tissue>
    </source>
</reference>
<dbReference type="Proteomes" id="UP000828390">
    <property type="component" value="Unassembled WGS sequence"/>
</dbReference>
<sequence length="58" mass="6522">MHYLSKDDNAIWLRGRPDADARLLEVHAKQLGHGITIVEPTATSKPVIKRCSDILDVR</sequence>
<proteinExistence type="predicted"/>
<protein>
    <submittedName>
        <fullName evidence="1">Uncharacterized protein</fullName>
    </submittedName>
</protein>
<dbReference type="EMBL" id="JAIWYP010000014">
    <property type="protein sequence ID" value="KAH3709902.1"/>
    <property type="molecule type" value="Genomic_DNA"/>
</dbReference>
<organism evidence="1 2">
    <name type="scientific">Dreissena polymorpha</name>
    <name type="common">Zebra mussel</name>
    <name type="synonym">Mytilus polymorpha</name>
    <dbReference type="NCBI Taxonomy" id="45954"/>
    <lineage>
        <taxon>Eukaryota</taxon>
        <taxon>Metazoa</taxon>
        <taxon>Spiralia</taxon>
        <taxon>Lophotrochozoa</taxon>
        <taxon>Mollusca</taxon>
        <taxon>Bivalvia</taxon>
        <taxon>Autobranchia</taxon>
        <taxon>Heteroconchia</taxon>
        <taxon>Euheterodonta</taxon>
        <taxon>Imparidentia</taxon>
        <taxon>Neoheterodontei</taxon>
        <taxon>Myida</taxon>
        <taxon>Dreissenoidea</taxon>
        <taxon>Dreissenidae</taxon>
        <taxon>Dreissena</taxon>
    </lineage>
</organism>
<keyword evidence="2" id="KW-1185">Reference proteome</keyword>
<accession>A0A9D3Z3Z8</accession>
<reference evidence="1" key="1">
    <citation type="journal article" date="2019" name="bioRxiv">
        <title>The Genome of the Zebra Mussel, Dreissena polymorpha: A Resource for Invasive Species Research.</title>
        <authorList>
            <person name="McCartney M.A."/>
            <person name="Auch B."/>
            <person name="Kono T."/>
            <person name="Mallez S."/>
            <person name="Zhang Y."/>
            <person name="Obille A."/>
            <person name="Becker A."/>
            <person name="Abrahante J.E."/>
            <person name="Garbe J."/>
            <person name="Badalamenti J.P."/>
            <person name="Herman A."/>
            <person name="Mangelson H."/>
            <person name="Liachko I."/>
            <person name="Sullivan S."/>
            <person name="Sone E.D."/>
            <person name="Koren S."/>
            <person name="Silverstein K.A.T."/>
            <person name="Beckman K.B."/>
            <person name="Gohl D.M."/>
        </authorList>
    </citation>
    <scope>NUCLEOTIDE SEQUENCE</scope>
    <source>
        <strain evidence="1">Duluth1</strain>
        <tissue evidence="1">Whole animal</tissue>
    </source>
</reference>
<comment type="caution">
    <text evidence="1">The sequence shown here is derived from an EMBL/GenBank/DDBJ whole genome shotgun (WGS) entry which is preliminary data.</text>
</comment>
<evidence type="ECO:0000313" key="1">
    <source>
        <dbReference type="EMBL" id="KAH3709902.1"/>
    </source>
</evidence>
<name>A0A9D3Z3Z8_DREPO</name>
<dbReference type="AlphaFoldDB" id="A0A9D3Z3Z8"/>
<evidence type="ECO:0000313" key="2">
    <source>
        <dbReference type="Proteomes" id="UP000828390"/>
    </source>
</evidence>
<gene>
    <name evidence="1" type="ORF">DPMN_069367</name>
</gene>